<protein>
    <submittedName>
        <fullName evidence="1">Uncharacterized protein</fullName>
    </submittedName>
</protein>
<dbReference type="AlphaFoldDB" id="A0AAN8NAR4"/>
<organism evidence="1 2">
    <name type="scientific">Orbilia javanica</name>
    <dbReference type="NCBI Taxonomy" id="47235"/>
    <lineage>
        <taxon>Eukaryota</taxon>
        <taxon>Fungi</taxon>
        <taxon>Dikarya</taxon>
        <taxon>Ascomycota</taxon>
        <taxon>Pezizomycotina</taxon>
        <taxon>Orbiliomycetes</taxon>
        <taxon>Orbiliales</taxon>
        <taxon>Orbiliaceae</taxon>
        <taxon>Orbilia</taxon>
    </lineage>
</organism>
<comment type="caution">
    <text evidence="1">The sequence shown here is derived from an EMBL/GenBank/DDBJ whole genome shotgun (WGS) entry which is preliminary data.</text>
</comment>
<keyword evidence="2" id="KW-1185">Reference proteome</keyword>
<dbReference type="Proteomes" id="UP001313282">
    <property type="component" value="Unassembled WGS sequence"/>
</dbReference>
<reference evidence="1 2" key="1">
    <citation type="submission" date="2019-10" db="EMBL/GenBank/DDBJ databases">
        <authorList>
            <person name="Palmer J.M."/>
        </authorList>
    </citation>
    <scope>NUCLEOTIDE SEQUENCE [LARGE SCALE GENOMIC DNA]</scope>
    <source>
        <strain evidence="1 2">TWF718</strain>
    </source>
</reference>
<name>A0AAN8NAR4_9PEZI</name>
<dbReference type="EMBL" id="JAVHNR010000002">
    <property type="protein sequence ID" value="KAK6350835.1"/>
    <property type="molecule type" value="Genomic_DNA"/>
</dbReference>
<evidence type="ECO:0000313" key="2">
    <source>
        <dbReference type="Proteomes" id="UP001313282"/>
    </source>
</evidence>
<evidence type="ECO:0000313" key="1">
    <source>
        <dbReference type="EMBL" id="KAK6350835.1"/>
    </source>
</evidence>
<accession>A0AAN8NAR4</accession>
<proteinExistence type="predicted"/>
<gene>
    <name evidence="1" type="ORF">TWF718_004018</name>
</gene>
<sequence length="230" mass="25608">MASSSSDGSIDPVEHAPEPKNSVCVIFSSDSGEEKIGKFTVDPDLYRDTYGMVFEGTFRKLGSEKDEKAMMRLFSPENIFCYKSEARALRILNDCTCVPKLLAKGCTLGCKGDIPGGLVIIKTLCPGQRFGLEFWCQFTRLNGTEKPWVAVKEAFGEVLDFGVEVNTIIPDSVLWHEESGKAYLLDFDDWSSAKYNIARWGREGCLIDMLCTLTGNRGLLNHKKLIKGKK</sequence>